<keyword evidence="2" id="KW-1185">Reference proteome</keyword>
<dbReference type="EMBL" id="JANQDH010000032">
    <property type="protein sequence ID" value="MDH6059756.1"/>
    <property type="molecule type" value="Genomic_DNA"/>
</dbReference>
<proteinExistence type="predicted"/>
<protein>
    <submittedName>
        <fullName evidence="1">Sucrase ferredoxin</fullName>
    </submittedName>
</protein>
<dbReference type="PIRSF" id="PIRSF035042">
    <property type="entry name" value="UCP035042_thirdx"/>
    <property type="match status" value="1"/>
</dbReference>
<gene>
    <name evidence="1" type="ORF">NWP17_04775</name>
</gene>
<dbReference type="InterPro" id="IPR009737">
    <property type="entry name" value="Aim32/Apd1-like"/>
</dbReference>
<evidence type="ECO:0000313" key="2">
    <source>
        <dbReference type="Proteomes" id="UP001159387"/>
    </source>
</evidence>
<dbReference type="RefSeq" id="WP_280653765.1">
    <property type="nucleotide sequence ID" value="NZ_JANQDH010000032.1"/>
</dbReference>
<comment type="caution">
    <text evidence="1">The sequence shown here is derived from an EMBL/GenBank/DDBJ whole genome shotgun (WGS) entry which is preliminary data.</text>
</comment>
<dbReference type="InterPro" id="IPR010350">
    <property type="entry name" value="Aim32/Apd1-like_bac"/>
</dbReference>
<name>A0AA43KAQ0_9CYAN</name>
<sequence>MNTFFCSDHAREVREDIIGTATNYQTYILVECPGPWSYDAFQSKWVPHNLRTLVEEVHRAKLPVRFLLVTNNYSHKVNYTTLLIYQKKPGLSDGYQKYEFKLPDIQQVAEVVRKCLYSKIPDDKTETNITRDILICTHGSHDQCCARYGNPFYFHSSAAIANLQWDHVRVWKSSHFGGHRFAPTAIDLPEGRYYGFLSQESFYSILTRTGDIQCLRKVYRGSGIIPTPVQMLERELILRHGWSWFNYKLAGKIIEQSLDNNTILAELSFEEPSGSLFIYQAKLVKDKKKTLQIKGSCNATENSVFIKYAIDSISLVCHKVATCHH</sequence>
<dbReference type="Pfam" id="PF06999">
    <property type="entry name" value="Suc_Fer-like"/>
    <property type="match status" value="1"/>
</dbReference>
<accession>A0AA43KAQ0</accession>
<dbReference type="SUPFAM" id="SSF52833">
    <property type="entry name" value="Thioredoxin-like"/>
    <property type="match status" value="1"/>
</dbReference>
<dbReference type="InterPro" id="IPR036249">
    <property type="entry name" value="Thioredoxin-like_sf"/>
</dbReference>
<dbReference type="CDD" id="cd03062">
    <property type="entry name" value="TRX_Fd_Sucrase"/>
    <property type="match status" value="1"/>
</dbReference>
<dbReference type="Gene3D" id="3.40.30.10">
    <property type="entry name" value="Glutaredoxin"/>
    <property type="match status" value="1"/>
</dbReference>
<organism evidence="1 2">
    <name type="scientific">Chrysosporum bergii ANA360D</name>
    <dbReference type="NCBI Taxonomy" id="617107"/>
    <lineage>
        <taxon>Bacteria</taxon>
        <taxon>Bacillati</taxon>
        <taxon>Cyanobacteriota</taxon>
        <taxon>Cyanophyceae</taxon>
        <taxon>Nostocales</taxon>
        <taxon>Nodulariaceae</taxon>
        <taxon>Chrysosporum</taxon>
    </lineage>
</organism>
<dbReference type="AlphaFoldDB" id="A0AA43KAQ0"/>
<reference evidence="1 2" key="1">
    <citation type="journal article" date="2023" name="J. Phycol.">
        <title>Chrysosporum ovalisporum is synonymous with the true-branching cyanobacterium Umezakia natans (Nostocales/Aphanizomenonaceae).</title>
        <authorList>
            <person name="McGregor G.B."/>
            <person name="Sendall B.C."/>
            <person name="Niiyama Y."/>
            <person name="Tuji A."/>
            <person name="Willis A."/>
        </authorList>
    </citation>
    <scope>NUCLEOTIDE SEQUENCE [LARGE SCALE GENOMIC DNA]</scope>
    <source>
        <strain evidence="1 2">ANA360D</strain>
    </source>
</reference>
<evidence type="ECO:0000313" key="1">
    <source>
        <dbReference type="EMBL" id="MDH6059756.1"/>
    </source>
</evidence>
<dbReference type="Proteomes" id="UP001159387">
    <property type="component" value="Unassembled WGS sequence"/>
</dbReference>